<organism evidence="2">
    <name type="scientific">viral metagenome</name>
    <dbReference type="NCBI Taxonomy" id="1070528"/>
    <lineage>
        <taxon>unclassified sequences</taxon>
        <taxon>metagenomes</taxon>
        <taxon>organismal metagenomes</taxon>
    </lineage>
</organism>
<evidence type="ECO:0000313" key="2">
    <source>
        <dbReference type="EMBL" id="QHT11400.1"/>
    </source>
</evidence>
<dbReference type="EMBL" id="MN739534">
    <property type="protein sequence ID" value="QHT11400.1"/>
    <property type="molecule type" value="Genomic_DNA"/>
</dbReference>
<keyword evidence="1" id="KW-1133">Transmembrane helix</keyword>
<feature type="transmembrane region" description="Helical" evidence="1">
    <location>
        <begin position="213"/>
        <end position="232"/>
    </location>
</feature>
<reference evidence="2" key="1">
    <citation type="journal article" date="2020" name="Nature">
        <title>Giant virus diversity and host interactions through global metagenomics.</title>
        <authorList>
            <person name="Schulz F."/>
            <person name="Roux S."/>
            <person name="Paez-Espino D."/>
            <person name="Jungbluth S."/>
            <person name="Walsh D.A."/>
            <person name="Denef V.J."/>
            <person name="McMahon K.D."/>
            <person name="Konstantinidis K.T."/>
            <person name="Eloe-Fadrosh E.A."/>
            <person name="Kyrpides N.C."/>
            <person name="Woyke T."/>
        </authorList>
    </citation>
    <scope>NUCLEOTIDE SEQUENCE</scope>
    <source>
        <strain evidence="2">GVMAG-M-3300023174-116</strain>
    </source>
</reference>
<feature type="transmembrane region" description="Helical" evidence="1">
    <location>
        <begin position="51"/>
        <end position="67"/>
    </location>
</feature>
<keyword evidence="1" id="KW-0812">Transmembrane</keyword>
<proteinExistence type="predicted"/>
<keyword evidence="1" id="KW-0472">Membrane</keyword>
<feature type="transmembrane region" description="Helical" evidence="1">
    <location>
        <begin position="12"/>
        <end position="31"/>
    </location>
</feature>
<protein>
    <submittedName>
        <fullName evidence="2">Uncharacterized protein</fullName>
    </submittedName>
</protein>
<name>A0A6C0D544_9ZZZZ</name>
<feature type="transmembrane region" description="Helical" evidence="1">
    <location>
        <begin position="107"/>
        <end position="129"/>
    </location>
</feature>
<accession>A0A6C0D544</accession>
<evidence type="ECO:0000256" key="1">
    <source>
        <dbReference type="SAM" id="Phobius"/>
    </source>
</evidence>
<dbReference type="AlphaFoldDB" id="A0A6C0D544"/>
<sequence>MAEGDIPSPASSLIYFILVSLGFLVFTVFTINKSSDIIAINNSKDSNVINFIYILFIIIGSYFLNVHNSRMICDQSIEWNYILIVTVMPWLIIFVLLYFILKLFPGWVSPFSNTIGYMFVSMLGVSTTLEELLAKNTKIEEKPDLVKAINTIKNNKSKFINQIDINLSNFEAFIGELKQTNIFEYATTSDSQYDDNIIKLYKLITIKHVIGKIVWYILAGILISSISYNYIIGISCEKTVDQIIKEYEEANPGE</sequence>
<feature type="transmembrane region" description="Helical" evidence="1">
    <location>
        <begin position="79"/>
        <end position="101"/>
    </location>
</feature>